<dbReference type="PRINTS" id="PR01661">
    <property type="entry name" value="MCMPROTEIN5"/>
</dbReference>
<keyword evidence="5 12" id="KW-0378">Hydrolase</keyword>
<dbReference type="InterPro" id="IPR008048">
    <property type="entry name" value="MCM5"/>
</dbReference>
<dbReference type="GO" id="GO:0006270">
    <property type="term" value="P:DNA replication initiation"/>
    <property type="evidence" value="ECO:0007669"/>
    <property type="project" value="UniProtKB-UniRule"/>
</dbReference>
<comment type="catalytic activity">
    <reaction evidence="12">
        <text>ATP + H2O = ADP + phosphate + H(+)</text>
        <dbReference type="Rhea" id="RHEA:13065"/>
        <dbReference type="ChEBI" id="CHEBI:15377"/>
        <dbReference type="ChEBI" id="CHEBI:15378"/>
        <dbReference type="ChEBI" id="CHEBI:30616"/>
        <dbReference type="ChEBI" id="CHEBI:43474"/>
        <dbReference type="ChEBI" id="CHEBI:456216"/>
        <dbReference type="EC" id="3.6.4.12"/>
    </reaction>
</comment>
<comment type="subunit">
    <text evidence="12">Component of the MCM2-7 complex.</text>
</comment>
<evidence type="ECO:0000256" key="1">
    <source>
        <dbReference type="ARBA" id="ARBA00004123"/>
    </source>
</evidence>
<dbReference type="InterPro" id="IPR012340">
    <property type="entry name" value="NA-bd_OB-fold"/>
</dbReference>
<dbReference type="EMBL" id="HBIO01010167">
    <property type="protein sequence ID" value="CAE0463033.1"/>
    <property type="molecule type" value="Transcribed_RNA"/>
</dbReference>
<dbReference type="GO" id="GO:0043138">
    <property type="term" value="F:3'-5' DNA helicase activity"/>
    <property type="evidence" value="ECO:0007669"/>
    <property type="project" value="TreeGrafter"/>
</dbReference>
<dbReference type="PANTHER" id="PTHR11630:SF42">
    <property type="entry name" value="DNA REPLICATION LICENSING FACTOR MCM5"/>
    <property type="match status" value="1"/>
</dbReference>
<evidence type="ECO:0000256" key="10">
    <source>
        <dbReference type="ARBA" id="ARBA00023306"/>
    </source>
</evidence>
<feature type="domain" description="MCM C-terminal AAA(+) ATPase" evidence="14">
    <location>
        <begin position="411"/>
        <end position="618"/>
    </location>
</feature>
<dbReference type="GO" id="GO:0005634">
    <property type="term" value="C:nucleus"/>
    <property type="evidence" value="ECO:0007669"/>
    <property type="project" value="UniProtKB-SubCell"/>
</dbReference>
<dbReference type="PANTHER" id="PTHR11630">
    <property type="entry name" value="DNA REPLICATION LICENSING FACTOR MCM FAMILY MEMBER"/>
    <property type="match status" value="1"/>
</dbReference>
<dbReference type="InterPro" id="IPR027417">
    <property type="entry name" value="P-loop_NTPase"/>
</dbReference>
<dbReference type="Pfam" id="PF00493">
    <property type="entry name" value="MCM"/>
    <property type="match status" value="1"/>
</dbReference>
<dbReference type="GO" id="GO:0003697">
    <property type="term" value="F:single-stranded DNA binding"/>
    <property type="evidence" value="ECO:0007669"/>
    <property type="project" value="TreeGrafter"/>
</dbReference>
<gene>
    <name evidence="15" type="ORF">CDEB00056_LOCUS7874</name>
</gene>
<keyword evidence="7 11" id="KW-0067">ATP-binding</keyword>
<sequence>MDYDEDRIYYSYQNLQADKPDDDDRRPNNTNDDGGDIDADAVNLSAVKRHFTQFLRNYRQRQRYLYRDRLLRMHQRTSGDDNANADANTINNNNNTNDSNTNTKGSGSGRAKAINNKACIHVELAHLGEYDTALLALIQSQPAHVMPAFEAAAADALKSLLKQQQNNTVEDDDDNDNGVDNENGDAAQDENGENTNANTRNKNSKEETFHGSTVQIFLRGNTGSTPLRKIQSHHLNTLVHCTGIVISASRVRSRATTIQLRCSRCDNTTTVHATGGPFGSILLPQRCMGGTPDECGLVPYSVVPDDCAFVDQQTLKLQESPEVVPTGEMPRSVLLAVERGLVDRAPPGTRVNLMAIVSLFNSGGGRGGSASVKTVYLRVLGMQRDSGTGDQVTFTPREEEAFRALARRSDVYDILSRSMAPSISGSYTHDIKKAMVCQLFSGSSKRLPDGMRLRGDINVLLLGDPSMAKSQFLKFATRVAPVGVYTSGKGSSAAGLTASVVKDQRGEFYLEGGAMVLADGGIVAIDEFDKMRPADRVAIHEAMEQQTISVAKAGITTVLNSRSSVLAAANPVFGRYDDMKSAGENIDLMTTILSRFDLIFLVRDVRDQELDKMICHHVMGVHISNSRGGGGGMNNGGVSMGAGIGAGNGFDGSAADGGMFDERARESMANANTSPEAIADNALQVATTGVGELDVPTMKKYIQYCKAKCAPRLSEESGEVLASSYVKIRDDVRRRAMESSAQNNSDGEGGGGADQAVIPITVRQLEALIRLSESLSKMRLREDVQGQDIAEALRLFKVSTMAANAADSVSVGASAASGSIGGKNGNSIMRGALPSREEMIRTESFLRSRIAIGNTMNKQRIVEEAASQGYDASIVTRAIAIMVRKGEMVERNQGRLFRRVK</sequence>
<evidence type="ECO:0000313" key="15">
    <source>
        <dbReference type="EMBL" id="CAE0463033.1"/>
    </source>
</evidence>
<keyword evidence="3 12" id="KW-0235">DNA replication</keyword>
<evidence type="ECO:0000256" key="11">
    <source>
        <dbReference type="RuleBase" id="RU004070"/>
    </source>
</evidence>
<dbReference type="InterPro" id="IPR033762">
    <property type="entry name" value="MCM_OB"/>
</dbReference>
<organism evidence="15">
    <name type="scientific">Chaetoceros debilis</name>
    <dbReference type="NCBI Taxonomy" id="122233"/>
    <lineage>
        <taxon>Eukaryota</taxon>
        <taxon>Sar</taxon>
        <taxon>Stramenopiles</taxon>
        <taxon>Ochrophyta</taxon>
        <taxon>Bacillariophyta</taxon>
        <taxon>Coscinodiscophyceae</taxon>
        <taxon>Chaetocerotophycidae</taxon>
        <taxon>Chaetocerotales</taxon>
        <taxon>Chaetocerotaceae</taxon>
        <taxon>Chaetoceros</taxon>
    </lineage>
</organism>
<feature type="compositionally biased region" description="Low complexity" evidence="13">
    <location>
        <begin position="80"/>
        <end position="105"/>
    </location>
</feature>
<dbReference type="InterPro" id="IPR031327">
    <property type="entry name" value="MCM"/>
</dbReference>
<dbReference type="SUPFAM" id="SSF52540">
    <property type="entry name" value="P-loop containing nucleoside triphosphate hydrolases"/>
    <property type="match status" value="1"/>
</dbReference>
<protein>
    <recommendedName>
        <fullName evidence="12">DNA replication licensing factor MCM5</fullName>
        <ecNumber evidence="12">3.6.4.12</ecNumber>
    </recommendedName>
</protein>
<comment type="function">
    <text evidence="12">Acts as component of the MCM2-7 complex (MCM complex) which is the replicative helicase essential for 'once per cell cycle' DNA replication initiation and elongation in eukaryotic cells. The active ATPase sites in the MCM2-7 ring are formed through the interaction surfaces of two neighboring subunits such that a critical structure of a conserved arginine finger motif is provided in trans relative to the ATP-binding site of the Walker A box of the adjacent subunit. The six ATPase active sites, however, are likely to contribute differentially to the complex helicase activity.</text>
</comment>
<dbReference type="PROSITE" id="PS00847">
    <property type="entry name" value="MCM_1"/>
    <property type="match status" value="1"/>
</dbReference>
<dbReference type="Gene3D" id="3.40.50.300">
    <property type="entry name" value="P-loop containing nucleotide triphosphate hydrolases"/>
    <property type="match status" value="1"/>
</dbReference>
<evidence type="ECO:0000256" key="4">
    <source>
        <dbReference type="ARBA" id="ARBA00022741"/>
    </source>
</evidence>
<evidence type="ECO:0000256" key="13">
    <source>
        <dbReference type="SAM" id="MobiDB-lite"/>
    </source>
</evidence>
<dbReference type="Gene3D" id="3.30.1640.10">
    <property type="entry name" value="mini-chromosome maintenance (MCM) complex, chain A, domain 1"/>
    <property type="match status" value="1"/>
</dbReference>
<dbReference type="Gene3D" id="2.40.50.140">
    <property type="entry name" value="Nucleic acid-binding proteins"/>
    <property type="match status" value="1"/>
</dbReference>
<dbReference type="GO" id="GO:0003688">
    <property type="term" value="F:DNA replication origin binding"/>
    <property type="evidence" value="ECO:0007669"/>
    <property type="project" value="UniProtKB-UniRule"/>
</dbReference>
<dbReference type="Gene3D" id="2.20.28.10">
    <property type="match status" value="1"/>
</dbReference>
<dbReference type="SMART" id="SM00350">
    <property type="entry name" value="MCM"/>
    <property type="match status" value="1"/>
</dbReference>
<dbReference type="GO" id="GO:0005524">
    <property type="term" value="F:ATP binding"/>
    <property type="evidence" value="ECO:0007669"/>
    <property type="project" value="UniProtKB-UniRule"/>
</dbReference>
<dbReference type="GO" id="GO:0000727">
    <property type="term" value="P:double-strand break repair via break-induced replication"/>
    <property type="evidence" value="ECO:0007669"/>
    <property type="project" value="TreeGrafter"/>
</dbReference>
<keyword evidence="8 11" id="KW-0238">DNA-binding</keyword>
<evidence type="ECO:0000256" key="9">
    <source>
        <dbReference type="ARBA" id="ARBA00023242"/>
    </source>
</evidence>
<dbReference type="Pfam" id="PF21933">
    <property type="entry name" value="MCM5_C"/>
    <property type="match status" value="1"/>
</dbReference>
<feature type="region of interest" description="Disordered" evidence="13">
    <location>
        <begin position="76"/>
        <end position="110"/>
    </location>
</feature>
<dbReference type="SUPFAM" id="SSF50249">
    <property type="entry name" value="Nucleic acid-binding proteins"/>
    <property type="match status" value="1"/>
</dbReference>
<dbReference type="InterPro" id="IPR054125">
    <property type="entry name" value="MCM5_C"/>
</dbReference>
<dbReference type="GO" id="GO:0042555">
    <property type="term" value="C:MCM complex"/>
    <property type="evidence" value="ECO:0007669"/>
    <property type="project" value="UniProtKB-UniRule"/>
</dbReference>
<evidence type="ECO:0000256" key="3">
    <source>
        <dbReference type="ARBA" id="ARBA00022705"/>
    </source>
</evidence>
<evidence type="ECO:0000256" key="8">
    <source>
        <dbReference type="ARBA" id="ARBA00023125"/>
    </source>
</evidence>
<dbReference type="PRINTS" id="PR01657">
    <property type="entry name" value="MCMFAMILY"/>
</dbReference>
<feature type="compositionally biased region" description="Basic and acidic residues" evidence="13">
    <location>
        <begin position="18"/>
        <end position="27"/>
    </location>
</feature>
<feature type="compositionally biased region" description="Acidic residues" evidence="13">
    <location>
        <begin position="169"/>
        <end position="192"/>
    </location>
</feature>
<dbReference type="InterPro" id="IPR041562">
    <property type="entry name" value="MCM_lid"/>
</dbReference>
<dbReference type="GO" id="GO:0016787">
    <property type="term" value="F:hydrolase activity"/>
    <property type="evidence" value="ECO:0007669"/>
    <property type="project" value="UniProtKB-KW"/>
</dbReference>
<evidence type="ECO:0000256" key="2">
    <source>
        <dbReference type="ARBA" id="ARBA00008010"/>
    </source>
</evidence>
<proteinExistence type="inferred from homology"/>
<evidence type="ECO:0000256" key="12">
    <source>
        <dbReference type="RuleBase" id="RU368063"/>
    </source>
</evidence>
<keyword evidence="10 12" id="KW-0131">Cell cycle</keyword>
<evidence type="ECO:0000256" key="6">
    <source>
        <dbReference type="ARBA" id="ARBA00022806"/>
    </source>
</evidence>
<feature type="region of interest" description="Disordered" evidence="13">
    <location>
        <begin position="14"/>
        <end position="38"/>
    </location>
</feature>
<dbReference type="InterPro" id="IPR001208">
    <property type="entry name" value="MCM_dom"/>
</dbReference>
<keyword evidence="9 12" id="KW-0539">Nucleus</keyword>
<reference evidence="15" key="1">
    <citation type="submission" date="2021-01" db="EMBL/GenBank/DDBJ databases">
        <authorList>
            <person name="Corre E."/>
            <person name="Pelletier E."/>
            <person name="Niang G."/>
            <person name="Scheremetjew M."/>
            <person name="Finn R."/>
            <person name="Kale V."/>
            <person name="Holt S."/>
            <person name="Cochrane G."/>
            <person name="Meng A."/>
            <person name="Brown T."/>
            <person name="Cohen L."/>
        </authorList>
    </citation>
    <scope>NUCLEOTIDE SEQUENCE</scope>
    <source>
        <strain evidence="15">MM31A-1</strain>
    </source>
</reference>
<feature type="region of interest" description="Disordered" evidence="13">
    <location>
        <begin position="166"/>
        <end position="215"/>
    </location>
</feature>
<dbReference type="AlphaFoldDB" id="A0A7S3Q1Q4"/>
<dbReference type="Pfam" id="PF17855">
    <property type="entry name" value="MCM_lid"/>
    <property type="match status" value="1"/>
</dbReference>
<evidence type="ECO:0000259" key="14">
    <source>
        <dbReference type="PROSITE" id="PS50051"/>
    </source>
</evidence>
<dbReference type="InterPro" id="IPR027925">
    <property type="entry name" value="MCM_N"/>
</dbReference>
<dbReference type="Pfam" id="PF14551">
    <property type="entry name" value="MCM_N"/>
    <property type="match status" value="1"/>
</dbReference>
<dbReference type="EC" id="3.6.4.12" evidence="12"/>
<dbReference type="InterPro" id="IPR018525">
    <property type="entry name" value="MCM_CS"/>
</dbReference>
<comment type="similarity">
    <text evidence="2 11">Belongs to the MCM family.</text>
</comment>
<keyword evidence="4 11" id="KW-0547">Nucleotide-binding</keyword>
<dbReference type="PROSITE" id="PS50051">
    <property type="entry name" value="MCM_2"/>
    <property type="match status" value="1"/>
</dbReference>
<evidence type="ECO:0000256" key="5">
    <source>
        <dbReference type="ARBA" id="ARBA00022801"/>
    </source>
</evidence>
<keyword evidence="6 12" id="KW-0347">Helicase</keyword>
<accession>A0A7S3Q1Q4</accession>
<dbReference type="Pfam" id="PF17207">
    <property type="entry name" value="MCM_OB"/>
    <property type="match status" value="1"/>
</dbReference>
<comment type="subcellular location">
    <subcellularLocation>
        <location evidence="1 12">Nucleus</location>
    </subcellularLocation>
</comment>
<dbReference type="GO" id="GO:0017116">
    <property type="term" value="F:single-stranded DNA helicase activity"/>
    <property type="evidence" value="ECO:0007669"/>
    <property type="project" value="TreeGrafter"/>
</dbReference>
<name>A0A7S3Q1Q4_9STRA</name>
<evidence type="ECO:0000256" key="7">
    <source>
        <dbReference type="ARBA" id="ARBA00022840"/>
    </source>
</evidence>